<reference evidence="1" key="1">
    <citation type="submission" date="2018-05" db="EMBL/GenBank/DDBJ databases">
        <authorList>
            <person name="Lanie J.A."/>
            <person name="Ng W.-L."/>
            <person name="Kazmierczak K.M."/>
            <person name="Andrzejewski T.M."/>
            <person name="Davidsen T.M."/>
            <person name="Wayne K.J."/>
            <person name="Tettelin H."/>
            <person name="Glass J.I."/>
            <person name="Rusch D."/>
            <person name="Podicherti R."/>
            <person name="Tsui H.-C.T."/>
            <person name="Winkler M.E."/>
        </authorList>
    </citation>
    <scope>NUCLEOTIDE SEQUENCE</scope>
</reference>
<sequence>VSYCGFLFIFPDALDNKSVSYYSDPHFKYKGKLKGENYIVGDQLKTIVYDMFKFHNRIPLNTIAHIWSRKLIERVEGDLFRPPYPDHFALNSLLLKADNWVFSKEKTYIIGVTPKSYGPSVFSEDHQKEGEDYLGIPTAEFPNYLPGGGFINNMYLWLQLLKESHPSYLQDICISRTNYVRHQVYHWISQYRHGSIDFARLLELFKFLTMKDMIGLISILWDRRSLKRIYSMLRKWRALKVDTFYHDSKPLIGISNPEELY</sequence>
<gene>
    <name evidence="1" type="ORF">METZ01_LOCUS323094</name>
</gene>
<protein>
    <submittedName>
        <fullName evidence="1">Uncharacterized protein</fullName>
    </submittedName>
</protein>
<evidence type="ECO:0000313" key="1">
    <source>
        <dbReference type="EMBL" id="SVC70240.1"/>
    </source>
</evidence>
<proteinExistence type="predicted"/>
<dbReference type="EMBL" id="UINC01105934">
    <property type="protein sequence ID" value="SVC70240.1"/>
    <property type="molecule type" value="Genomic_DNA"/>
</dbReference>
<feature type="non-terminal residue" evidence="1">
    <location>
        <position position="1"/>
    </location>
</feature>
<dbReference type="AlphaFoldDB" id="A0A382PBN0"/>
<accession>A0A382PBN0</accession>
<feature type="non-terminal residue" evidence="1">
    <location>
        <position position="261"/>
    </location>
</feature>
<organism evidence="1">
    <name type="scientific">marine metagenome</name>
    <dbReference type="NCBI Taxonomy" id="408172"/>
    <lineage>
        <taxon>unclassified sequences</taxon>
        <taxon>metagenomes</taxon>
        <taxon>ecological metagenomes</taxon>
    </lineage>
</organism>
<name>A0A382PBN0_9ZZZZ</name>